<dbReference type="Gene3D" id="2.40.50.140">
    <property type="entry name" value="Nucleic acid-binding proteins"/>
    <property type="match status" value="1"/>
</dbReference>
<gene>
    <name evidence="7" type="ORF">VW23_007115</name>
</gene>
<reference evidence="7 8" key="1">
    <citation type="journal article" date="2015" name="Genome Announc.">
        <title>Genome Assemblies of Three Soil-Associated Devosia species: D. insulae, D. limi, and D. soli.</title>
        <authorList>
            <person name="Hassan Y.I."/>
            <person name="Lepp D."/>
            <person name="Zhou T."/>
        </authorList>
    </citation>
    <scope>NUCLEOTIDE SEQUENCE [LARGE SCALE GENOMIC DNA]</scope>
    <source>
        <strain evidence="7 8">DS-56</strain>
    </source>
</reference>
<feature type="transmembrane region" description="Helical" evidence="5">
    <location>
        <begin position="49"/>
        <end position="74"/>
    </location>
</feature>
<comment type="subcellular location">
    <subcellularLocation>
        <location evidence="1">Membrane</location>
        <topology evidence="1">Multi-pass membrane protein</topology>
    </subcellularLocation>
</comment>
<name>A0A1E5XH96_9HYPH</name>
<keyword evidence="2 5" id="KW-0812">Transmembrane</keyword>
<keyword evidence="3 5" id="KW-1133">Transmembrane helix</keyword>
<sequence length="148" mass="15763">MQVIDFIATHGAWSWVVAGLVLLALELVVPGGVLVWLGGAALVTGGLALFVNIFWPLQFVIFGALALCSIGLWLKFRGPGVASDRPFLNQRANRFIGHEAVLDEPIRDGIGRLALDDTVWRVQGPDLAAGSRVRIVAADGGLLKVEPA</sequence>
<evidence type="ECO:0000259" key="6">
    <source>
        <dbReference type="Pfam" id="PF01957"/>
    </source>
</evidence>
<dbReference type="InterPro" id="IPR052165">
    <property type="entry name" value="Membrane_assoc_protease"/>
</dbReference>
<dbReference type="EMBL" id="LAJE02000407">
    <property type="protein sequence ID" value="OEO27965.1"/>
    <property type="molecule type" value="Genomic_DNA"/>
</dbReference>
<dbReference type="Pfam" id="PF01957">
    <property type="entry name" value="NfeD"/>
    <property type="match status" value="1"/>
</dbReference>
<feature type="domain" description="NfeD-like C-terminal" evidence="6">
    <location>
        <begin position="93"/>
        <end position="147"/>
    </location>
</feature>
<dbReference type="PANTHER" id="PTHR33507">
    <property type="entry name" value="INNER MEMBRANE PROTEIN YBBJ"/>
    <property type="match status" value="1"/>
</dbReference>
<proteinExistence type="predicted"/>
<organism evidence="7 8">
    <name type="scientific">Devosia insulae DS-56</name>
    <dbReference type="NCBI Taxonomy" id="1116389"/>
    <lineage>
        <taxon>Bacteria</taxon>
        <taxon>Pseudomonadati</taxon>
        <taxon>Pseudomonadota</taxon>
        <taxon>Alphaproteobacteria</taxon>
        <taxon>Hyphomicrobiales</taxon>
        <taxon>Devosiaceae</taxon>
        <taxon>Devosia</taxon>
    </lineage>
</organism>
<dbReference type="PANTHER" id="PTHR33507:SF3">
    <property type="entry name" value="INNER MEMBRANE PROTEIN YBBJ"/>
    <property type="match status" value="1"/>
</dbReference>
<dbReference type="InterPro" id="IPR012340">
    <property type="entry name" value="NA-bd_OB-fold"/>
</dbReference>
<dbReference type="AlphaFoldDB" id="A0A1E5XH96"/>
<dbReference type="OrthoDB" id="9810336at2"/>
<accession>A0A1E5XH96</accession>
<evidence type="ECO:0000256" key="3">
    <source>
        <dbReference type="ARBA" id="ARBA00022989"/>
    </source>
</evidence>
<evidence type="ECO:0000256" key="4">
    <source>
        <dbReference type="ARBA" id="ARBA00023136"/>
    </source>
</evidence>
<dbReference type="InterPro" id="IPR002810">
    <property type="entry name" value="NfeD-like_C"/>
</dbReference>
<evidence type="ECO:0000313" key="7">
    <source>
        <dbReference type="EMBL" id="OEO27965.1"/>
    </source>
</evidence>
<feature type="transmembrane region" description="Helical" evidence="5">
    <location>
        <begin position="12"/>
        <end position="37"/>
    </location>
</feature>
<evidence type="ECO:0000256" key="1">
    <source>
        <dbReference type="ARBA" id="ARBA00004141"/>
    </source>
</evidence>
<evidence type="ECO:0000256" key="5">
    <source>
        <dbReference type="SAM" id="Phobius"/>
    </source>
</evidence>
<dbReference type="GO" id="GO:0005886">
    <property type="term" value="C:plasma membrane"/>
    <property type="evidence" value="ECO:0007669"/>
    <property type="project" value="TreeGrafter"/>
</dbReference>
<keyword evidence="4 5" id="KW-0472">Membrane</keyword>
<keyword evidence="8" id="KW-1185">Reference proteome</keyword>
<dbReference type="RefSeq" id="WP_069912733.1">
    <property type="nucleotide sequence ID" value="NZ_LAJE02000407.1"/>
</dbReference>
<protein>
    <recommendedName>
        <fullName evidence="6">NfeD-like C-terminal domain-containing protein</fullName>
    </recommendedName>
</protein>
<evidence type="ECO:0000313" key="8">
    <source>
        <dbReference type="Proteomes" id="UP000095463"/>
    </source>
</evidence>
<dbReference type="Proteomes" id="UP000095463">
    <property type="component" value="Unassembled WGS sequence"/>
</dbReference>
<evidence type="ECO:0000256" key="2">
    <source>
        <dbReference type="ARBA" id="ARBA00022692"/>
    </source>
</evidence>
<comment type="caution">
    <text evidence="7">The sequence shown here is derived from an EMBL/GenBank/DDBJ whole genome shotgun (WGS) entry which is preliminary data.</text>
</comment>